<dbReference type="PANTHER" id="PTHR45949:SF2">
    <property type="entry name" value="SORTING NEXIN-4"/>
    <property type="match status" value="1"/>
</dbReference>
<dbReference type="GO" id="GO:0035091">
    <property type="term" value="F:phosphatidylinositol binding"/>
    <property type="evidence" value="ECO:0007669"/>
    <property type="project" value="InterPro"/>
</dbReference>
<proteinExistence type="inferred from homology"/>
<sequence length="413" mass="47167">MSLTAEDQNGVLQPRHQHLGEEAVWKGELLVSVGDPQTENATASSSQNSQTQTSSASQRSSYVTYLVRAETNLPNFRQKQMQTRKRFRDFEFLHDALQKEFPVCIVPPLPEKRRIGYLVGDRFSKAFLQKRVGELQWFMERIARHPTLQRAKIVEQFLESKEWVAYEQDHLCMREVAAFDELYATSLGASNEDLATDFEDWAISLNELANLETGMAPDLLHTAQALHDVGQQQAQFTSQCTDTILSQLQSQSTHTYSHSNPLKLRESKQLDFEGLTDYLAHEVDERDRLLAMGNASSQGGVQGNIRGTGVRGYLRSTVDKVLRVDEEQARIERIQRMDHRIAELNDAVSAAHDQALRLNEHVALEHHLYTLGRRRETHDLLEAYTEGHIAMYKAQMATWDHLLDQLQHQSTSE</sequence>
<keyword evidence="6" id="KW-0446">Lipid-binding</keyword>
<dbReference type="PROSITE" id="PS50195">
    <property type="entry name" value="PX"/>
    <property type="match status" value="1"/>
</dbReference>
<dbReference type="AlphaFoldDB" id="A0AAF0JFH7"/>
<evidence type="ECO:0000256" key="2">
    <source>
        <dbReference type="ARBA" id="ARBA00004496"/>
    </source>
</evidence>
<dbReference type="GO" id="GO:0032456">
    <property type="term" value="P:endocytic recycling"/>
    <property type="evidence" value="ECO:0007669"/>
    <property type="project" value="TreeGrafter"/>
</dbReference>
<dbReference type="GO" id="GO:0000407">
    <property type="term" value="C:phagophore assembly site"/>
    <property type="evidence" value="ECO:0007669"/>
    <property type="project" value="TreeGrafter"/>
</dbReference>
<comment type="subcellular location">
    <subcellularLocation>
        <location evidence="2">Cytoplasm</location>
    </subcellularLocation>
    <subcellularLocation>
        <location evidence="1">Membrane</location>
        <topology evidence="1">Peripheral membrane protein</topology>
    </subcellularLocation>
</comment>
<evidence type="ECO:0000313" key="10">
    <source>
        <dbReference type="EMBL" id="WFD44414.1"/>
    </source>
</evidence>
<name>A0AAF0JFH7_9BASI</name>
<evidence type="ECO:0000256" key="7">
    <source>
        <dbReference type="ARBA" id="ARBA00023136"/>
    </source>
</evidence>
<evidence type="ECO:0000313" key="11">
    <source>
        <dbReference type="Proteomes" id="UP001214628"/>
    </source>
</evidence>
<feature type="region of interest" description="Disordered" evidence="8">
    <location>
        <begin position="38"/>
        <end position="57"/>
    </location>
</feature>
<feature type="domain" description="PX" evidence="9">
    <location>
        <begin position="43"/>
        <end position="165"/>
    </location>
</feature>
<feature type="compositionally biased region" description="Low complexity" evidence="8">
    <location>
        <begin position="41"/>
        <end position="57"/>
    </location>
</feature>
<dbReference type="EMBL" id="CP118378">
    <property type="protein sequence ID" value="WFD44414.1"/>
    <property type="molecule type" value="Genomic_DNA"/>
</dbReference>
<dbReference type="GO" id="GO:0061709">
    <property type="term" value="P:reticulophagy"/>
    <property type="evidence" value="ECO:0007669"/>
    <property type="project" value="TreeGrafter"/>
</dbReference>
<keyword evidence="4" id="KW-0813">Transport</keyword>
<gene>
    <name evidence="10" type="primary">SNX4</name>
    <name evidence="10" type="ORF">MPSI1_003082</name>
</gene>
<dbReference type="SMART" id="SM00312">
    <property type="entry name" value="PX"/>
    <property type="match status" value="1"/>
</dbReference>
<dbReference type="Gene3D" id="3.30.1520.10">
    <property type="entry name" value="Phox-like domain"/>
    <property type="match status" value="1"/>
</dbReference>
<keyword evidence="7" id="KW-0472">Membrane</keyword>
<dbReference type="InterPro" id="IPR036871">
    <property type="entry name" value="PX_dom_sf"/>
</dbReference>
<dbReference type="GO" id="GO:0016020">
    <property type="term" value="C:membrane"/>
    <property type="evidence" value="ECO:0007669"/>
    <property type="project" value="UniProtKB-SubCell"/>
</dbReference>
<dbReference type="GO" id="GO:0000422">
    <property type="term" value="P:autophagy of mitochondrion"/>
    <property type="evidence" value="ECO:0007669"/>
    <property type="project" value="TreeGrafter"/>
</dbReference>
<evidence type="ECO:0000256" key="6">
    <source>
        <dbReference type="ARBA" id="ARBA00023121"/>
    </source>
</evidence>
<evidence type="ECO:0000256" key="1">
    <source>
        <dbReference type="ARBA" id="ARBA00004170"/>
    </source>
</evidence>
<dbReference type="Proteomes" id="UP001214628">
    <property type="component" value="Chromosome 4"/>
</dbReference>
<dbReference type="PANTHER" id="PTHR45949">
    <property type="entry name" value="SORTING NEXIN-4"/>
    <property type="match status" value="1"/>
</dbReference>
<evidence type="ECO:0000256" key="5">
    <source>
        <dbReference type="ARBA" id="ARBA00022490"/>
    </source>
</evidence>
<evidence type="ECO:0000256" key="4">
    <source>
        <dbReference type="ARBA" id="ARBA00022448"/>
    </source>
</evidence>
<dbReference type="InterPro" id="IPR001683">
    <property type="entry name" value="PX_dom"/>
</dbReference>
<dbReference type="GO" id="GO:0034727">
    <property type="term" value="P:piecemeal microautophagy of the nucleus"/>
    <property type="evidence" value="ECO:0007669"/>
    <property type="project" value="TreeGrafter"/>
</dbReference>
<accession>A0AAF0JFH7</accession>
<protein>
    <submittedName>
        <fullName evidence="10">Intercellular trafficking and secretion</fullName>
    </submittedName>
</protein>
<dbReference type="Pfam" id="PF00787">
    <property type="entry name" value="PX"/>
    <property type="match status" value="1"/>
</dbReference>
<reference evidence="10" key="1">
    <citation type="submission" date="2023-02" db="EMBL/GenBank/DDBJ databases">
        <title>Mating type loci evolution in Malassezia.</title>
        <authorList>
            <person name="Coelho M.A."/>
        </authorList>
    </citation>
    <scope>NUCLEOTIDE SEQUENCE</scope>
    <source>
        <strain evidence="10">CBS 14136</strain>
    </source>
</reference>
<comment type="similarity">
    <text evidence="3">Belongs to the sorting nexin family.</text>
</comment>
<dbReference type="GO" id="GO:0005769">
    <property type="term" value="C:early endosome"/>
    <property type="evidence" value="ECO:0007669"/>
    <property type="project" value="TreeGrafter"/>
</dbReference>
<keyword evidence="5" id="KW-0963">Cytoplasm</keyword>
<dbReference type="GO" id="GO:0015031">
    <property type="term" value="P:protein transport"/>
    <property type="evidence" value="ECO:0007669"/>
    <property type="project" value="TreeGrafter"/>
</dbReference>
<evidence type="ECO:0000256" key="3">
    <source>
        <dbReference type="ARBA" id="ARBA00010883"/>
    </source>
</evidence>
<keyword evidence="11" id="KW-1185">Reference proteome</keyword>
<evidence type="ECO:0000256" key="8">
    <source>
        <dbReference type="SAM" id="MobiDB-lite"/>
    </source>
</evidence>
<organism evidence="10 11">
    <name type="scientific">Malassezia psittaci</name>
    <dbReference type="NCBI Taxonomy" id="1821823"/>
    <lineage>
        <taxon>Eukaryota</taxon>
        <taxon>Fungi</taxon>
        <taxon>Dikarya</taxon>
        <taxon>Basidiomycota</taxon>
        <taxon>Ustilaginomycotina</taxon>
        <taxon>Malasseziomycetes</taxon>
        <taxon>Malasseziales</taxon>
        <taxon>Malasseziaceae</taxon>
        <taxon>Malassezia</taxon>
    </lineage>
</organism>
<dbReference type="SUPFAM" id="SSF64268">
    <property type="entry name" value="PX domain"/>
    <property type="match status" value="1"/>
</dbReference>
<evidence type="ECO:0000259" key="9">
    <source>
        <dbReference type="PROSITE" id="PS50195"/>
    </source>
</evidence>